<evidence type="ECO:0000313" key="4">
    <source>
        <dbReference type="Proteomes" id="UP000037923"/>
    </source>
</evidence>
<dbReference type="GeneID" id="26900747"/>
<evidence type="ECO:0000256" key="1">
    <source>
        <dbReference type="SAM" id="MobiDB-lite"/>
    </source>
</evidence>
<dbReference type="OMA" id="WQVWDAA"/>
<dbReference type="PROSITE" id="PS50280">
    <property type="entry name" value="SET"/>
    <property type="match status" value="1"/>
</dbReference>
<gene>
    <name evidence="3" type="ORF">ABB37_00449</name>
</gene>
<feature type="region of interest" description="Disordered" evidence="1">
    <location>
        <begin position="1"/>
        <end position="30"/>
    </location>
</feature>
<feature type="compositionally biased region" description="Basic and acidic residues" evidence="1">
    <location>
        <begin position="287"/>
        <end position="297"/>
    </location>
</feature>
<dbReference type="InterPro" id="IPR001214">
    <property type="entry name" value="SET_dom"/>
</dbReference>
<organism evidence="3 4">
    <name type="scientific">Leptomonas pyrrhocoris</name>
    <name type="common">Firebug parasite</name>
    <dbReference type="NCBI Taxonomy" id="157538"/>
    <lineage>
        <taxon>Eukaryota</taxon>
        <taxon>Discoba</taxon>
        <taxon>Euglenozoa</taxon>
        <taxon>Kinetoplastea</taxon>
        <taxon>Metakinetoplastina</taxon>
        <taxon>Trypanosomatida</taxon>
        <taxon>Trypanosomatidae</taxon>
        <taxon>Leishmaniinae</taxon>
        <taxon>Leptomonas</taxon>
    </lineage>
</organism>
<dbReference type="OrthoDB" id="5792673at2759"/>
<feature type="compositionally biased region" description="Basic residues" evidence="1">
    <location>
        <begin position="578"/>
        <end position="590"/>
    </location>
</feature>
<accession>A0A0M9GAK9</accession>
<feature type="compositionally biased region" description="Polar residues" evidence="1">
    <location>
        <begin position="298"/>
        <end position="314"/>
    </location>
</feature>
<dbReference type="Pfam" id="PF00856">
    <property type="entry name" value="SET"/>
    <property type="match status" value="1"/>
</dbReference>
<comment type="caution">
    <text evidence="3">The sequence shown here is derived from an EMBL/GenBank/DDBJ whole genome shotgun (WGS) entry which is preliminary data.</text>
</comment>
<evidence type="ECO:0000259" key="2">
    <source>
        <dbReference type="PROSITE" id="PS50280"/>
    </source>
</evidence>
<feature type="region of interest" description="Disordered" evidence="1">
    <location>
        <begin position="409"/>
        <end position="456"/>
    </location>
</feature>
<name>A0A0M9GAK9_LEPPY</name>
<dbReference type="VEuPathDB" id="TriTrypDB:LpyrH10_01_4490"/>
<feature type="compositionally biased region" description="Basic and acidic residues" evidence="1">
    <location>
        <begin position="540"/>
        <end position="555"/>
    </location>
</feature>
<dbReference type="EMBL" id="LGTL01000001">
    <property type="protein sequence ID" value="KPA86209.1"/>
    <property type="molecule type" value="Genomic_DNA"/>
</dbReference>
<feature type="domain" description="SET" evidence="2">
    <location>
        <begin position="98"/>
        <end position="220"/>
    </location>
</feature>
<dbReference type="RefSeq" id="XP_015664648.1">
    <property type="nucleotide sequence ID" value="XM_015796640.1"/>
</dbReference>
<dbReference type="Proteomes" id="UP000037923">
    <property type="component" value="Unassembled WGS sequence"/>
</dbReference>
<dbReference type="Gene3D" id="2.170.270.10">
    <property type="entry name" value="SET domain"/>
    <property type="match status" value="1"/>
</dbReference>
<feature type="compositionally biased region" description="Low complexity" evidence="1">
    <location>
        <begin position="8"/>
        <end position="27"/>
    </location>
</feature>
<feature type="compositionally biased region" description="Low complexity" evidence="1">
    <location>
        <begin position="438"/>
        <end position="454"/>
    </location>
</feature>
<keyword evidence="4" id="KW-1185">Reference proteome</keyword>
<sequence>MLPSLSTSSTAVPPVAGASPTATAPPSHDVLRGLRCSPSRRAVKFTADAHSRHFLAFDTSISRETRLVLFMEVFVFRHLLVDAAVVPAFQVATYTPEELLEVRVVTDPRHPAYGQAGLYAKSPIPYNAIVTPYSGFIEVFATSCNSRTYTMGFGSIGDDYALDAEFVGNYGRYANDPRGVGTLQANLSAENRFNSRGESYTALVARRQISAGEEILMSYGKAHRLSATPWVTMQGEPMMRPRVGGVVPFPAFRTVEAAVCSRVRDGDRDDVTARLSSTTDAGPSTRIEAKRRSDDSSTVRATASPASSSHLSTNVSGLTAAVAPESNTAYTNETADALADTASSPPLPSVAYDLLWECPQCGMWTLCEASVADMPLPCSACGTPKLSGARLISLLSSPAITQRALLQEVGPLRTSRSPPQDRKTPPCSSTSPLPPSSPSSAASSFTSSSPPFSSEHTDWPMNVPFLPWQVWDAAVPMSVLAKHSRFDTQEHVFIYTVDTGLDEEKKKRGRDNATGAAAEQREHGKQRTETPPNVTEDELSEHSDSGREKKSRVDADSAPSVARTKFHLQASQADPIRSRSRRNGVGRHGGACHRLIRGELWARQGDVDPADLARLNRGLTPAVTLISAPASEDSTLSAHVFSPFSLSPRQLQQSTHTRLDAAEVKESLDDFTKHGSEVEATLAKSPLSLLMSPTQEVDRLIVLRRAASVGTTSAAVSADTDDVAFSPQLASMRRRLQCMTRRLFTGKAFQPGEVVSYVGGLVRRRGDSRCRVSDSCLEIPLRFFLPPTLRERCRVPTGAVAPTHGATATQTVEKCSSEGITLQRFCQRIDGFSLVVTNEFMYCPCVVWEEEAQEDVSPLGNTRDDGRHRFRMTGAEDDVESALSACNVALVLTLDSLGCPYACAVATKAIRAFEPLLARAQ</sequence>
<dbReference type="SUPFAM" id="SSF82199">
    <property type="entry name" value="SET domain"/>
    <property type="match status" value="1"/>
</dbReference>
<feature type="region of interest" description="Disordered" evidence="1">
    <location>
        <begin position="268"/>
        <end position="314"/>
    </location>
</feature>
<feature type="compositionally biased region" description="Basic and acidic residues" evidence="1">
    <location>
        <begin position="519"/>
        <end position="528"/>
    </location>
</feature>
<proteinExistence type="predicted"/>
<dbReference type="InterPro" id="IPR046341">
    <property type="entry name" value="SET_dom_sf"/>
</dbReference>
<feature type="region of interest" description="Disordered" evidence="1">
    <location>
        <begin position="503"/>
        <end position="590"/>
    </location>
</feature>
<evidence type="ECO:0000313" key="3">
    <source>
        <dbReference type="EMBL" id="KPA86209.1"/>
    </source>
</evidence>
<protein>
    <recommendedName>
        <fullName evidence="2">SET domain-containing protein</fullName>
    </recommendedName>
</protein>
<dbReference type="AlphaFoldDB" id="A0A0M9GAK9"/>
<reference evidence="3 4" key="1">
    <citation type="submission" date="2015-07" db="EMBL/GenBank/DDBJ databases">
        <title>High-quality genome of monoxenous trypanosomatid Leptomonas pyrrhocoris.</title>
        <authorList>
            <person name="Flegontov P."/>
            <person name="Butenko A."/>
            <person name="Firsov S."/>
            <person name="Vlcek C."/>
            <person name="Logacheva M.D."/>
            <person name="Field M."/>
            <person name="Filatov D."/>
            <person name="Flegontova O."/>
            <person name="Gerasimov E."/>
            <person name="Jackson A.P."/>
            <person name="Kelly S."/>
            <person name="Opperdoes F."/>
            <person name="O'Reilly A."/>
            <person name="Votypka J."/>
            <person name="Yurchenko V."/>
            <person name="Lukes J."/>
        </authorList>
    </citation>
    <scope>NUCLEOTIDE SEQUENCE [LARGE SCALE GENOMIC DNA]</scope>
    <source>
        <strain evidence="3">H10</strain>
    </source>
</reference>